<dbReference type="SMART" id="SM00217">
    <property type="entry name" value="WAP"/>
    <property type="match status" value="1"/>
</dbReference>
<feature type="domain" description="Fibronectin type-III" evidence="2">
    <location>
        <begin position="260"/>
        <end position="369"/>
    </location>
</feature>
<dbReference type="InterPro" id="IPR013783">
    <property type="entry name" value="Ig-like_fold"/>
</dbReference>
<dbReference type="GO" id="GO:0030182">
    <property type="term" value="P:neuron differentiation"/>
    <property type="evidence" value="ECO:0007669"/>
    <property type="project" value="TreeGrafter"/>
</dbReference>
<protein>
    <submittedName>
        <fullName evidence="4">Putative adhesion-type protein</fullName>
    </submittedName>
</protein>
<proteinExistence type="predicted"/>
<dbReference type="PANTHER" id="PTHR14131">
    <property type="entry name" value="ANOSMIN"/>
    <property type="match status" value="1"/>
</dbReference>
<dbReference type="AlphaFoldDB" id="A0A1Q3FHS2"/>
<dbReference type="PROSITE" id="PS51390">
    <property type="entry name" value="WAP"/>
    <property type="match status" value="1"/>
</dbReference>
<dbReference type="InterPro" id="IPR036116">
    <property type="entry name" value="FN3_sf"/>
</dbReference>
<dbReference type="PANTHER" id="PTHR14131:SF5">
    <property type="entry name" value="ANOSMIN-1"/>
    <property type="match status" value="1"/>
</dbReference>
<dbReference type="Pfam" id="PF00095">
    <property type="entry name" value="WAP"/>
    <property type="match status" value="1"/>
</dbReference>
<dbReference type="Gene3D" id="2.60.40.10">
    <property type="entry name" value="Immunoglobulins"/>
    <property type="match status" value="2"/>
</dbReference>
<dbReference type="SMART" id="SM00060">
    <property type="entry name" value="FN3"/>
    <property type="match status" value="2"/>
</dbReference>
<dbReference type="PROSITE" id="PS50853">
    <property type="entry name" value="FN3"/>
    <property type="match status" value="1"/>
</dbReference>
<dbReference type="CDD" id="cd00063">
    <property type="entry name" value="FN3"/>
    <property type="match status" value="1"/>
</dbReference>
<dbReference type="InterPro" id="IPR003961">
    <property type="entry name" value="FN3_dom"/>
</dbReference>
<evidence type="ECO:0000256" key="1">
    <source>
        <dbReference type="SAM" id="SignalP"/>
    </source>
</evidence>
<dbReference type="Pfam" id="PF00041">
    <property type="entry name" value="fn3"/>
    <property type="match status" value="1"/>
</dbReference>
<dbReference type="GO" id="GO:0030414">
    <property type="term" value="F:peptidase inhibitor activity"/>
    <property type="evidence" value="ECO:0007669"/>
    <property type="project" value="InterPro"/>
</dbReference>
<accession>A0A1Q3FHS2</accession>
<dbReference type="Gene3D" id="4.10.75.10">
    <property type="entry name" value="Elafin-like"/>
    <property type="match status" value="1"/>
</dbReference>
<dbReference type="SUPFAM" id="SSF49265">
    <property type="entry name" value="Fibronectin type III"/>
    <property type="match status" value="1"/>
</dbReference>
<feature type="chain" id="PRO_5012185262" evidence="1">
    <location>
        <begin position="21"/>
        <end position="527"/>
    </location>
</feature>
<keyword evidence="1" id="KW-0732">Signal</keyword>
<feature type="signal peptide" evidence="1">
    <location>
        <begin position="1"/>
        <end position="20"/>
    </location>
</feature>
<dbReference type="SUPFAM" id="SSF57256">
    <property type="entry name" value="Elafin-like"/>
    <property type="match status" value="1"/>
</dbReference>
<dbReference type="GO" id="GO:0005576">
    <property type="term" value="C:extracellular region"/>
    <property type="evidence" value="ECO:0007669"/>
    <property type="project" value="InterPro"/>
</dbReference>
<dbReference type="CDD" id="cd00199">
    <property type="entry name" value="WAP"/>
    <property type="match status" value="1"/>
</dbReference>
<sequence>MVKMWFHGAVKLMLVQQLVAVCGVSSLLSSALAASSLAANRPRHTDNLLIARCRSKCTNTFDKMMCESTCIRDYLENSAYKKYGDCPKDPLNRLESICLNTCHGTDYHCPGVEKCCPHSCGLSCQHPVGLDKIRGLPPIPSHVKLFEAGRGYRIAEIHWEINLEEEQLASAIYFVVESRHHIGMSFAERKLENDWQNHTPTAIFELKRAGSQKRYVGEMKLKPGRWYQVRVAAVNELGTRGYSVVSREFQLSKKPNPPQPPKNLTLGPLVTNANGTYNRKVTWQLPRSDLPVDKYKISWSLYLNASKAGNSSLFKETATVSAPARHYEIRGLQPNSIYYLQIHAISVYGKRRLKSSATSELMDTSIAEGTGLGAKPSLPSMDNMLMSDASSHHRRTKSGPSSLGLNYKFVARKTGLAVRITWADRGASAGGRYRLHLCRGGRECLFKPMGANSHDVTVKQKTSFEFLRLDFDTRYTVGLRYNRKRPARASHSGHQTNGGYDSVRTFTTPKCEAFARDHPDLQLECTA</sequence>
<reference evidence="4" key="1">
    <citation type="submission" date="2017-01" db="EMBL/GenBank/DDBJ databases">
        <title>A deep insight into the sialotranscriptome of adult male and female Cluex tarsalis mosquitoes.</title>
        <authorList>
            <person name="Ribeiro J.M."/>
            <person name="Moreira F."/>
            <person name="Bernard K.A."/>
            <person name="Calvo E."/>
        </authorList>
    </citation>
    <scope>NUCLEOTIDE SEQUENCE</scope>
    <source>
        <strain evidence="4">Kern County</strain>
        <tissue evidence="4">Salivary glands</tissue>
    </source>
</reference>
<dbReference type="EMBL" id="GFDL01007929">
    <property type="protein sequence ID" value="JAV27116.1"/>
    <property type="molecule type" value="Transcribed_RNA"/>
</dbReference>
<evidence type="ECO:0000259" key="2">
    <source>
        <dbReference type="PROSITE" id="PS50853"/>
    </source>
</evidence>
<dbReference type="InterPro" id="IPR042447">
    <property type="entry name" value="Anosmin-1"/>
</dbReference>
<dbReference type="InterPro" id="IPR008197">
    <property type="entry name" value="WAP_dom"/>
</dbReference>
<evidence type="ECO:0000259" key="3">
    <source>
        <dbReference type="PROSITE" id="PS51390"/>
    </source>
</evidence>
<evidence type="ECO:0000313" key="4">
    <source>
        <dbReference type="EMBL" id="JAV27116.1"/>
    </source>
</evidence>
<name>A0A1Q3FHS2_CULTA</name>
<dbReference type="InterPro" id="IPR036645">
    <property type="entry name" value="Elafin-like_sf"/>
</dbReference>
<feature type="domain" description="WAP" evidence="3">
    <location>
        <begin position="79"/>
        <end position="128"/>
    </location>
</feature>
<dbReference type="GO" id="GO:0009986">
    <property type="term" value="C:cell surface"/>
    <property type="evidence" value="ECO:0007669"/>
    <property type="project" value="TreeGrafter"/>
</dbReference>
<organism evidence="4">
    <name type="scientific">Culex tarsalis</name>
    <name type="common">Encephalitis mosquito</name>
    <dbReference type="NCBI Taxonomy" id="7177"/>
    <lineage>
        <taxon>Eukaryota</taxon>
        <taxon>Metazoa</taxon>
        <taxon>Ecdysozoa</taxon>
        <taxon>Arthropoda</taxon>
        <taxon>Hexapoda</taxon>
        <taxon>Insecta</taxon>
        <taxon>Pterygota</taxon>
        <taxon>Neoptera</taxon>
        <taxon>Endopterygota</taxon>
        <taxon>Diptera</taxon>
        <taxon>Nematocera</taxon>
        <taxon>Culicoidea</taxon>
        <taxon>Culicidae</taxon>
        <taxon>Culicinae</taxon>
        <taxon>Culicini</taxon>
        <taxon>Culex</taxon>
        <taxon>Culex</taxon>
    </lineage>
</organism>